<organism evidence="15 16">
    <name type="scientific">Escallonia rubra</name>
    <dbReference type="NCBI Taxonomy" id="112253"/>
    <lineage>
        <taxon>Eukaryota</taxon>
        <taxon>Viridiplantae</taxon>
        <taxon>Streptophyta</taxon>
        <taxon>Embryophyta</taxon>
        <taxon>Tracheophyta</taxon>
        <taxon>Spermatophyta</taxon>
        <taxon>Magnoliopsida</taxon>
        <taxon>eudicotyledons</taxon>
        <taxon>Gunneridae</taxon>
        <taxon>Pentapetalae</taxon>
        <taxon>asterids</taxon>
        <taxon>campanulids</taxon>
        <taxon>Escalloniales</taxon>
        <taxon>Escalloniaceae</taxon>
        <taxon>Escallonia</taxon>
    </lineage>
</organism>
<dbReference type="FunFam" id="3.30.200.20:FF:000178">
    <property type="entry name" value="serine/threonine-protein kinase PBS1-like"/>
    <property type="match status" value="1"/>
</dbReference>
<dbReference type="Proteomes" id="UP001187471">
    <property type="component" value="Unassembled WGS sequence"/>
</dbReference>
<dbReference type="EMBL" id="JAVXUO010002670">
    <property type="protein sequence ID" value="KAK2970677.1"/>
    <property type="molecule type" value="Genomic_DNA"/>
</dbReference>
<dbReference type="InterPro" id="IPR000719">
    <property type="entry name" value="Prot_kinase_dom"/>
</dbReference>
<feature type="binding site" evidence="12">
    <location>
        <position position="494"/>
    </location>
    <ligand>
        <name>ATP</name>
        <dbReference type="ChEBI" id="CHEBI:30616"/>
    </ligand>
</feature>
<dbReference type="FunFam" id="1.10.510.10:FF:000590">
    <property type="entry name" value="PR5-like receptor kinase"/>
    <property type="match status" value="1"/>
</dbReference>
<evidence type="ECO:0000256" key="1">
    <source>
        <dbReference type="ARBA" id="ARBA00004479"/>
    </source>
</evidence>
<dbReference type="InterPro" id="IPR008271">
    <property type="entry name" value="Ser/Thr_kinase_AS"/>
</dbReference>
<name>A0AA88QLJ1_9ASTE</name>
<dbReference type="Gene3D" id="3.60.40.10">
    <property type="entry name" value="PPM-type phosphatase domain"/>
    <property type="match status" value="1"/>
</dbReference>
<evidence type="ECO:0000259" key="14">
    <source>
        <dbReference type="PROSITE" id="PS50011"/>
    </source>
</evidence>
<dbReference type="SUPFAM" id="SSF81606">
    <property type="entry name" value="PP2C-like"/>
    <property type="match status" value="1"/>
</dbReference>
<dbReference type="InterPro" id="IPR011009">
    <property type="entry name" value="Kinase-like_dom_sf"/>
</dbReference>
<evidence type="ECO:0000256" key="2">
    <source>
        <dbReference type="ARBA" id="ARBA00022527"/>
    </source>
</evidence>
<dbReference type="InterPro" id="IPR045874">
    <property type="entry name" value="LRK10/LRL21-25-like"/>
</dbReference>
<evidence type="ECO:0000313" key="15">
    <source>
        <dbReference type="EMBL" id="KAK2970677.1"/>
    </source>
</evidence>
<dbReference type="GO" id="GO:0016020">
    <property type="term" value="C:membrane"/>
    <property type="evidence" value="ECO:0007669"/>
    <property type="project" value="UniProtKB-SubCell"/>
</dbReference>
<proteinExistence type="predicted"/>
<dbReference type="SMART" id="SM00220">
    <property type="entry name" value="S_TKc"/>
    <property type="match status" value="1"/>
</dbReference>
<feature type="transmembrane region" description="Helical" evidence="13">
    <location>
        <begin position="402"/>
        <end position="425"/>
    </location>
</feature>
<keyword evidence="8 12" id="KW-0067">ATP-binding</keyword>
<dbReference type="Pfam" id="PF00481">
    <property type="entry name" value="PP2C"/>
    <property type="match status" value="1"/>
</dbReference>
<evidence type="ECO:0000256" key="12">
    <source>
        <dbReference type="PROSITE-ProRule" id="PRU10141"/>
    </source>
</evidence>
<dbReference type="PROSITE" id="PS50011">
    <property type="entry name" value="PROTEIN_KINASE_DOM"/>
    <property type="match status" value="1"/>
</dbReference>
<evidence type="ECO:0000256" key="3">
    <source>
        <dbReference type="ARBA" id="ARBA00022679"/>
    </source>
</evidence>
<keyword evidence="10 13" id="KW-0472">Membrane</keyword>
<keyword evidence="11" id="KW-0325">Glycoprotein</keyword>
<keyword evidence="3" id="KW-0808">Transferase</keyword>
<evidence type="ECO:0000256" key="5">
    <source>
        <dbReference type="ARBA" id="ARBA00022729"/>
    </source>
</evidence>
<dbReference type="PANTHER" id="PTHR27009">
    <property type="entry name" value="RUST RESISTANCE KINASE LR10-RELATED"/>
    <property type="match status" value="1"/>
</dbReference>
<evidence type="ECO:0000256" key="4">
    <source>
        <dbReference type="ARBA" id="ARBA00022692"/>
    </source>
</evidence>
<keyword evidence="16" id="KW-1185">Reference proteome</keyword>
<evidence type="ECO:0000256" key="6">
    <source>
        <dbReference type="ARBA" id="ARBA00022741"/>
    </source>
</evidence>
<keyword evidence="9 13" id="KW-1133">Transmembrane helix</keyword>
<dbReference type="InterPro" id="IPR017441">
    <property type="entry name" value="Protein_kinase_ATP_BS"/>
</dbReference>
<keyword evidence="6 12" id="KW-0547">Nucleotide-binding</keyword>
<dbReference type="InterPro" id="IPR001932">
    <property type="entry name" value="PPM-type_phosphatase-like_dom"/>
</dbReference>
<keyword evidence="7" id="KW-0418">Kinase</keyword>
<evidence type="ECO:0000256" key="10">
    <source>
        <dbReference type="ARBA" id="ARBA00023136"/>
    </source>
</evidence>
<evidence type="ECO:0000256" key="7">
    <source>
        <dbReference type="ARBA" id="ARBA00022777"/>
    </source>
</evidence>
<dbReference type="PROSITE" id="PS00107">
    <property type="entry name" value="PROTEIN_KINASE_ATP"/>
    <property type="match status" value="1"/>
</dbReference>
<feature type="domain" description="Protein kinase" evidence="14">
    <location>
        <begin position="466"/>
        <end position="742"/>
    </location>
</feature>
<comment type="caution">
    <text evidence="15">The sequence shown here is derived from an EMBL/GenBank/DDBJ whole genome shotgun (WGS) entry which is preliminary data.</text>
</comment>
<dbReference type="Gene3D" id="3.30.200.20">
    <property type="entry name" value="Phosphorylase Kinase, domain 1"/>
    <property type="match status" value="1"/>
</dbReference>
<keyword evidence="4 13" id="KW-0812">Transmembrane</keyword>
<evidence type="ECO:0000256" key="13">
    <source>
        <dbReference type="SAM" id="Phobius"/>
    </source>
</evidence>
<evidence type="ECO:0000256" key="11">
    <source>
        <dbReference type="ARBA" id="ARBA00023180"/>
    </source>
</evidence>
<keyword evidence="5" id="KW-0732">Signal</keyword>
<evidence type="ECO:0000256" key="9">
    <source>
        <dbReference type="ARBA" id="ARBA00022989"/>
    </source>
</evidence>
<comment type="subcellular location">
    <subcellularLocation>
        <location evidence="1">Membrane</location>
        <topology evidence="1">Single-pass type I membrane protein</topology>
    </subcellularLocation>
</comment>
<dbReference type="AlphaFoldDB" id="A0AA88QLJ1"/>
<dbReference type="GO" id="GO:0004674">
    <property type="term" value="F:protein serine/threonine kinase activity"/>
    <property type="evidence" value="ECO:0007669"/>
    <property type="project" value="UniProtKB-KW"/>
</dbReference>
<evidence type="ECO:0000313" key="16">
    <source>
        <dbReference type="Proteomes" id="UP001187471"/>
    </source>
</evidence>
<sequence length="774" mass="85697">MIGPLRCWPGGLCLSRFIGDVDVGEFIVPIPYVKQVKLSNVGGRLIIASDGIWDALSSEKAAKSCLGLPAELAARQLVKPLPPPKKQNKFRALLFRKKSRDSASKLSKKLSAVGIVEQLFEEGSAMLAESSGDDRRCGLCKLDCNEPGLPKIQLVPEGQEFEVVSSLRPGEVLISNELIRRQLSVQSCEAISNLTLPSSPSLSFIIPHNLTVFKCDKRLNDLEGYRFQDCNYHTYYYRHPLDLGSIPSDRDPPPPCRLMQLPSFPLNELPSDASNLFQLLASTFTVELHLSDKCLKCRKRGGLCLDEDQETVCKYGKGKKHIRLILGTEGRILGTDNDDIPLFLQEDTSMYSFLPELLKYRTDYGGGGCDLAMVANDTNPSDALGVCDASMVAPMDLVEGDVGAFSVAGFAIFVIVVAGFIWRSALGKLMVWRKKENYHNVENFLSSYGTLVPKRYSYSDLKKITNSFLVKLGQGGYGCVYKGKLPNGSLVAVKVLNESKGGEEFINEVASISRTSHVNVVTLLGFCFEGHKKALIYEFMPHGSLEKFIYKESSLADHQLGWERLSQIAIGIARGLEYLHRGCNTRILHLDIKPHNILLDEDFCPKISDFGLAKLCSRKESIVSMLNARGTVGYIAPEVFCRNFGGVSHKSDVYSYGMMVLEMVGGRNKIKPEVDGSTEMYFSDWIYNQLELDELGAHNGITTEAENEMARKMVIVSLWCIQTAPSSRPSMTRVVEMLEGSIQSLQIPPKLVLYSPPRSREDSSTIESSGMAIL</sequence>
<dbReference type="Gene3D" id="1.10.510.10">
    <property type="entry name" value="Transferase(Phosphotransferase) domain 1"/>
    <property type="match status" value="1"/>
</dbReference>
<gene>
    <name evidence="15" type="ORF">RJ640_001937</name>
</gene>
<evidence type="ECO:0000256" key="8">
    <source>
        <dbReference type="ARBA" id="ARBA00022840"/>
    </source>
</evidence>
<protein>
    <recommendedName>
        <fullName evidence="14">Protein kinase domain-containing protein</fullName>
    </recommendedName>
</protein>
<dbReference type="Pfam" id="PF00069">
    <property type="entry name" value="Pkinase"/>
    <property type="match status" value="1"/>
</dbReference>
<dbReference type="PROSITE" id="PS00108">
    <property type="entry name" value="PROTEIN_KINASE_ST"/>
    <property type="match status" value="1"/>
</dbReference>
<dbReference type="SUPFAM" id="SSF56112">
    <property type="entry name" value="Protein kinase-like (PK-like)"/>
    <property type="match status" value="1"/>
</dbReference>
<dbReference type="InterPro" id="IPR036457">
    <property type="entry name" value="PPM-type-like_dom_sf"/>
</dbReference>
<keyword evidence="2" id="KW-0723">Serine/threonine-protein kinase</keyword>
<reference evidence="15" key="1">
    <citation type="submission" date="2022-12" db="EMBL/GenBank/DDBJ databases">
        <title>Draft genome assemblies for two species of Escallonia (Escalloniales).</title>
        <authorList>
            <person name="Chanderbali A."/>
            <person name="Dervinis C."/>
            <person name="Anghel I."/>
            <person name="Soltis D."/>
            <person name="Soltis P."/>
            <person name="Zapata F."/>
        </authorList>
    </citation>
    <scope>NUCLEOTIDE SEQUENCE</scope>
    <source>
        <strain evidence="15">UCBG92.1500</strain>
        <tissue evidence="15">Leaf</tissue>
    </source>
</reference>
<accession>A0AA88QLJ1</accession>
<dbReference type="GO" id="GO:0005524">
    <property type="term" value="F:ATP binding"/>
    <property type="evidence" value="ECO:0007669"/>
    <property type="project" value="UniProtKB-UniRule"/>
</dbReference>